<protein>
    <submittedName>
        <fullName evidence="4">GGDEF domain-containing protein</fullName>
    </submittedName>
</protein>
<evidence type="ECO:0000313" key="5">
    <source>
        <dbReference type="Proteomes" id="UP000306236"/>
    </source>
</evidence>
<keyword evidence="2" id="KW-0812">Transmembrane</keyword>
<gene>
    <name evidence="4" type="ORF">E8K88_00325</name>
</gene>
<sequence length="731" mass="78656">MAIVIRAPAVHRETVTPLHLAPNPQRGLKLPRWVWAIVLGVGALLIALAYLLGTVLKQSVPTPAVTTSLNAEPSLLRYTAQLTNQALSDKQRLLDAYAYTLGFVDSNDSLAKKQWLNSHGDLVSRLFEETWLVFLPSASSSNAAPADLVSWLLRPGQAAVATPLTGPVAGKFSEILAHKLTTSIEISYLVEQGQTRVVHASPALNKQGVPIAVLVALTPLSGYLSLDGIGCLNTPDGQYTLPLPSNAAVLGPFIINAHKQLLATSAGQDTEQLQALLNQTSMQWQAANPPRSQMDYALQWQRIPGTTWQMGLAIAQAETQTSEFWSGGQALSLATEDEALSWALLVLSLALGLGLLAWRSCVYQRSRTGPTPDSFTLQPGASANSDRLKSSHSHRHAGLTPGNAEQAFDSQGPPPTTPHGQLPPGSLPLSLSMDQLKHSRQCLVLLQHSKIQAMSQAALEFLQADRAQPTPRAIHKLLAQPADYERLRFLIGAAGQNLQPFSLTTEIIDGLGFRHVVYAQIYPPSADAPHQRLVVFEAEQARLARLCPANLLPLTEQLLNPICHLPTFAYWHALLAGQLRLSELQSTPPGYVLYLAIDGFASLSSAGSHAFSDEALRYTANALTNALSQLPLRHLLGHIHKEQFAVACFGLDAQHAQQLAKHLQRTIAHLQASYQGVPMLLSISVGLAALPRRLHALDAQLNAADLACFDAASKGIAGLEIAKPCSTTALA</sequence>
<feature type="compositionally biased region" description="Low complexity" evidence="1">
    <location>
        <begin position="418"/>
        <end position="430"/>
    </location>
</feature>
<dbReference type="EMBL" id="SSWX01000001">
    <property type="protein sequence ID" value="THJ36390.1"/>
    <property type="molecule type" value="Genomic_DNA"/>
</dbReference>
<proteinExistence type="predicted"/>
<feature type="region of interest" description="Disordered" evidence="1">
    <location>
        <begin position="369"/>
        <end position="430"/>
    </location>
</feature>
<keyword evidence="2" id="KW-1133">Transmembrane helix</keyword>
<dbReference type="OrthoDB" id="9836821at2"/>
<dbReference type="AlphaFoldDB" id="A0A4S5BUL8"/>
<organism evidence="4 5">
    <name type="scientific">Lampropedia aestuarii</name>
    <dbReference type="NCBI Taxonomy" id="2562762"/>
    <lineage>
        <taxon>Bacteria</taxon>
        <taxon>Pseudomonadati</taxon>
        <taxon>Pseudomonadota</taxon>
        <taxon>Betaproteobacteria</taxon>
        <taxon>Burkholderiales</taxon>
        <taxon>Comamonadaceae</taxon>
        <taxon>Lampropedia</taxon>
    </lineage>
</organism>
<comment type="caution">
    <text evidence="4">The sequence shown here is derived from an EMBL/GenBank/DDBJ whole genome shotgun (WGS) entry which is preliminary data.</text>
</comment>
<dbReference type="Pfam" id="PF00990">
    <property type="entry name" value="GGDEF"/>
    <property type="match status" value="1"/>
</dbReference>
<name>A0A4S5BUL8_9BURK</name>
<dbReference type="InterPro" id="IPR000160">
    <property type="entry name" value="GGDEF_dom"/>
</dbReference>
<evidence type="ECO:0000259" key="3">
    <source>
        <dbReference type="PROSITE" id="PS50887"/>
    </source>
</evidence>
<feature type="domain" description="GGDEF" evidence="3">
    <location>
        <begin position="588"/>
        <end position="724"/>
    </location>
</feature>
<keyword evidence="2" id="KW-0472">Membrane</keyword>
<dbReference type="PROSITE" id="PS50887">
    <property type="entry name" value="GGDEF"/>
    <property type="match status" value="1"/>
</dbReference>
<evidence type="ECO:0000256" key="1">
    <source>
        <dbReference type="SAM" id="MobiDB-lite"/>
    </source>
</evidence>
<feature type="transmembrane region" description="Helical" evidence="2">
    <location>
        <begin position="33"/>
        <end position="53"/>
    </location>
</feature>
<dbReference type="Gene3D" id="3.30.70.270">
    <property type="match status" value="1"/>
</dbReference>
<reference evidence="4 5" key="1">
    <citation type="submission" date="2019-04" db="EMBL/GenBank/DDBJ databases">
        <title>Lampropedia sp YIM MLB12 draf genome.</title>
        <authorList>
            <person name="Wang Y.-X."/>
        </authorList>
    </citation>
    <scope>NUCLEOTIDE SEQUENCE [LARGE SCALE GENOMIC DNA]</scope>
    <source>
        <strain evidence="4 5">YIM MLB12</strain>
    </source>
</reference>
<evidence type="ECO:0000256" key="2">
    <source>
        <dbReference type="SAM" id="Phobius"/>
    </source>
</evidence>
<dbReference type="InterPro" id="IPR029787">
    <property type="entry name" value="Nucleotide_cyclase"/>
</dbReference>
<dbReference type="Proteomes" id="UP000306236">
    <property type="component" value="Unassembled WGS sequence"/>
</dbReference>
<dbReference type="SUPFAM" id="SSF55073">
    <property type="entry name" value="Nucleotide cyclase"/>
    <property type="match status" value="1"/>
</dbReference>
<evidence type="ECO:0000313" key="4">
    <source>
        <dbReference type="EMBL" id="THJ36390.1"/>
    </source>
</evidence>
<keyword evidence="5" id="KW-1185">Reference proteome</keyword>
<accession>A0A4S5BUL8</accession>
<dbReference type="SMART" id="SM00267">
    <property type="entry name" value="GGDEF"/>
    <property type="match status" value="1"/>
</dbReference>
<dbReference type="InterPro" id="IPR043128">
    <property type="entry name" value="Rev_trsase/Diguanyl_cyclase"/>
</dbReference>
<feature type="compositionally biased region" description="Polar residues" evidence="1">
    <location>
        <begin position="369"/>
        <end position="385"/>
    </location>
</feature>